<keyword evidence="1" id="KW-1277">Toxin-antitoxin system</keyword>
<organism evidence="3 5">
    <name type="scientific">Cupriavidus campinensis</name>
    <dbReference type="NCBI Taxonomy" id="151783"/>
    <lineage>
        <taxon>Bacteria</taxon>
        <taxon>Pseudomonadati</taxon>
        <taxon>Pseudomonadota</taxon>
        <taxon>Betaproteobacteria</taxon>
        <taxon>Burkholderiales</taxon>
        <taxon>Burkholderiaceae</taxon>
        <taxon>Cupriavidus</taxon>
    </lineage>
</organism>
<dbReference type="Proteomes" id="UP001056132">
    <property type="component" value="Chromosome 1"/>
</dbReference>
<dbReference type="EMBL" id="VCIZ01000014">
    <property type="protein sequence ID" value="TSP10613.1"/>
    <property type="molecule type" value="Genomic_DNA"/>
</dbReference>
<evidence type="ECO:0000313" key="3">
    <source>
        <dbReference type="EMBL" id="URF02742.1"/>
    </source>
</evidence>
<reference evidence="3" key="3">
    <citation type="submission" date="2022-05" db="EMBL/GenBank/DDBJ databases">
        <authorList>
            <person name="Kunte H.-J."/>
        </authorList>
    </citation>
    <scope>NUCLEOTIDE SEQUENCE</scope>
    <source>
        <strain evidence="3">G5</strain>
    </source>
</reference>
<proteinExistence type="predicted"/>
<dbReference type="RefSeq" id="WP_144200672.1">
    <property type="nucleotide sequence ID" value="NZ_CP097330.1"/>
</dbReference>
<evidence type="ECO:0000256" key="1">
    <source>
        <dbReference type="ARBA" id="ARBA00022649"/>
    </source>
</evidence>
<sequence length="111" mass="12858">MRAVFLAAAEEDLHELRRYIVRRFGKASWQETLQGIKDSVRTIQAFPEGGAIPDELADLGLRQYRQVISGMNRILYEVRADVLYIHIVCDTRRDMRTLLSRRLLRATPEGN</sequence>
<reference evidence="3" key="2">
    <citation type="journal article" date="2022" name="Microbiol. Resour. Announc.">
        <title>Genome Sequence of Cupriavidus campinensis Strain G5, a Member of a Bacterial Consortium Capable of Polyethylene Degradation.</title>
        <authorList>
            <person name="Schneider B."/>
            <person name="Pfeiffer F."/>
            <person name="Dyall-Smith M."/>
            <person name="Kunte H.J."/>
        </authorList>
    </citation>
    <scope>NUCLEOTIDE SEQUENCE</scope>
    <source>
        <strain evidence="3">G5</strain>
    </source>
</reference>
<dbReference type="EMBL" id="CP097330">
    <property type="protein sequence ID" value="URF02742.1"/>
    <property type="molecule type" value="Genomic_DNA"/>
</dbReference>
<evidence type="ECO:0000313" key="4">
    <source>
        <dbReference type="Proteomes" id="UP000318943"/>
    </source>
</evidence>
<evidence type="ECO:0000313" key="2">
    <source>
        <dbReference type="EMBL" id="TSP10613.1"/>
    </source>
</evidence>
<keyword evidence="4" id="KW-1185">Reference proteome</keyword>
<dbReference type="Gene3D" id="3.30.2310.20">
    <property type="entry name" value="RelE-like"/>
    <property type="match status" value="1"/>
</dbReference>
<gene>
    <name evidence="2" type="ORF">FGG12_21185</name>
    <name evidence="3" type="ORF">M5D45_09160</name>
</gene>
<protein>
    <submittedName>
        <fullName evidence="3">Type II toxin-antitoxin system RelE/ParE family toxin</fullName>
    </submittedName>
</protein>
<accession>A0AAE9KZE7</accession>
<dbReference type="Proteomes" id="UP000318943">
    <property type="component" value="Unassembled WGS sequence"/>
</dbReference>
<reference evidence="2 4" key="1">
    <citation type="submission" date="2019-05" db="EMBL/GenBank/DDBJ databases">
        <title>Whole genome sequence analysis of Cupriavidus campinensis S14E4C strain.</title>
        <authorList>
            <person name="Abbaszade G."/>
            <person name="Szabo A."/>
            <person name="Toumi M."/>
            <person name="Toth E."/>
        </authorList>
    </citation>
    <scope>NUCLEOTIDE SEQUENCE [LARGE SCALE GENOMIC DNA]</scope>
    <source>
        <strain evidence="2 4">S14E4C</strain>
    </source>
</reference>
<dbReference type="InterPro" id="IPR035093">
    <property type="entry name" value="RelE/ParE_toxin_dom_sf"/>
</dbReference>
<dbReference type="InterPro" id="IPR007712">
    <property type="entry name" value="RelE/ParE_toxin"/>
</dbReference>
<evidence type="ECO:0000313" key="5">
    <source>
        <dbReference type="Proteomes" id="UP001056132"/>
    </source>
</evidence>
<dbReference type="AlphaFoldDB" id="A0AAE9KZE7"/>
<name>A0AAE9KZE7_9BURK</name>
<dbReference type="KEGG" id="ccam:M5D45_09160"/>
<dbReference type="Pfam" id="PF05016">
    <property type="entry name" value="ParE_toxin"/>
    <property type="match status" value="1"/>
</dbReference>